<dbReference type="Proteomes" id="UP000766595">
    <property type="component" value="Unassembled WGS sequence"/>
</dbReference>
<sequence length="314" mass="32296">MTIGIAAYGPNAGLSILRALAAVEAVGRGAIGGFVSMVALSSSGAVLRAETQQGGSRGLFPDGFGAAPPDLTAAAVAGLISSGPNRPEPLAQFTPALGGVGLVTGHRMPNTAGVSGRQVNEEVLDRLRQGTSAERAVDEVLRANPLADAGVIALTVDGDLHAADTDYVARRGDSGRAIVGSRATGAVVGVLHNSIHPYRPLAALAAEVALDVMQPADRVDGWITIRAGAVLRAGTENAVEIDQDGLVEAIVVEDHRFLTGAWSVGLGYQTLVVRAGAPIGTMLLEPYMVVRDGRVLTVDGRPEQSVPIRTARVR</sequence>
<dbReference type="EMBL" id="JAHHZF010000007">
    <property type="protein sequence ID" value="MBT9290935.1"/>
    <property type="molecule type" value="Genomic_DNA"/>
</dbReference>
<keyword evidence="4" id="KW-1185">Reference proteome</keyword>
<proteinExistence type="predicted"/>
<evidence type="ECO:0000313" key="3">
    <source>
        <dbReference type="EMBL" id="MBT9290935.1"/>
    </source>
</evidence>
<evidence type="ECO:0000313" key="4">
    <source>
        <dbReference type="Proteomes" id="UP000766595"/>
    </source>
</evidence>
<protein>
    <submittedName>
        <fullName evidence="3">Uncharacterized protein</fullName>
    </submittedName>
</protein>
<dbReference type="Pfam" id="PF23920">
    <property type="entry name" value="DUF7259"/>
    <property type="match status" value="1"/>
</dbReference>
<gene>
    <name evidence="3" type="ORF">KL771_15820</name>
</gene>
<comment type="caution">
    <text evidence="3">The sequence shown here is derived from an EMBL/GenBank/DDBJ whole genome shotgun (WGS) entry which is preliminary data.</text>
</comment>
<name>A0A947D542_9HYPH</name>
<reference evidence="3 4" key="1">
    <citation type="submission" date="2021-06" db="EMBL/GenBank/DDBJ databases">
        <authorList>
            <person name="Grouzdev D.S."/>
            <person name="Koziaeva V."/>
        </authorList>
    </citation>
    <scope>NUCLEOTIDE SEQUENCE [LARGE SCALE GENOMIC DNA]</scope>
    <source>
        <strain evidence="3 4">22</strain>
    </source>
</reference>
<dbReference type="AlphaFoldDB" id="A0A947D542"/>
<organism evidence="3 4">
    <name type="scientific">Prosthecodimorpha staleyi</name>
    <dbReference type="NCBI Taxonomy" id="2840188"/>
    <lineage>
        <taxon>Bacteria</taxon>
        <taxon>Pseudomonadati</taxon>
        <taxon>Pseudomonadota</taxon>
        <taxon>Alphaproteobacteria</taxon>
        <taxon>Hyphomicrobiales</taxon>
        <taxon>Ancalomicrobiaceae</taxon>
        <taxon>Prosthecodimorpha</taxon>
    </lineage>
</organism>
<feature type="domain" description="DUF7259" evidence="2">
    <location>
        <begin position="229"/>
        <end position="302"/>
    </location>
</feature>
<feature type="domain" description="DUF6963" evidence="1">
    <location>
        <begin position="2"/>
        <end position="221"/>
    </location>
</feature>
<dbReference type="InterPro" id="IPR054236">
    <property type="entry name" value="DUF6963"/>
</dbReference>
<dbReference type="InterPro" id="IPR055683">
    <property type="entry name" value="DUF7259"/>
</dbReference>
<evidence type="ECO:0000259" key="1">
    <source>
        <dbReference type="Pfam" id="PF22288"/>
    </source>
</evidence>
<dbReference type="RefSeq" id="WP_261969510.1">
    <property type="nucleotide sequence ID" value="NZ_JAHHZF010000007.1"/>
</dbReference>
<accession>A0A947D542</accession>
<dbReference type="Pfam" id="PF22288">
    <property type="entry name" value="DUF6963"/>
    <property type="match status" value="1"/>
</dbReference>
<evidence type="ECO:0000259" key="2">
    <source>
        <dbReference type="Pfam" id="PF23920"/>
    </source>
</evidence>